<dbReference type="GO" id="GO:0005737">
    <property type="term" value="C:cytoplasm"/>
    <property type="evidence" value="ECO:0007669"/>
    <property type="project" value="UniProtKB-ARBA"/>
</dbReference>
<comment type="caution">
    <text evidence="4">The sequence shown here is derived from an EMBL/GenBank/DDBJ whole genome shotgun (WGS) entry which is preliminary data.</text>
</comment>
<dbReference type="PANTHER" id="PTHR45862">
    <property type="entry name" value="PROTEIN SGT1 HOMOLOG"/>
    <property type="match status" value="1"/>
</dbReference>
<dbReference type="AlphaFoldDB" id="A0ABD1ETS4"/>
<name>A0ABD1ETS4_HYPHA</name>
<dbReference type="PROSITE" id="PS51048">
    <property type="entry name" value="SGS"/>
    <property type="match status" value="1"/>
</dbReference>
<evidence type="ECO:0000259" key="2">
    <source>
        <dbReference type="PROSITE" id="PS51048"/>
    </source>
</evidence>
<evidence type="ECO:0000313" key="4">
    <source>
        <dbReference type="EMBL" id="KAL1502135.1"/>
    </source>
</evidence>
<gene>
    <name evidence="4" type="ORF">ABEB36_007326</name>
</gene>
<organism evidence="4 5">
    <name type="scientific">Hypothenemus hampei</name>
    <name type="common">Coffee berry borer</name>
    <dbReference type="NCBI Taxonomy" id="57062"/>
    <lineage>
        <taxon>Eukaryota</taxon>
        <taxon>Metazoa</taxon>
        <taxon>Ecdysozoa</taxon>
        <taxon>Arthropoda</taxon>
        <taxon>Hexapoda</taxon>
        <taxon>Insecta</taxon>
        <taxon>Pterygota</taxon>
        <taxon>Neoptera</taxon>
        <taxon>Endopterygota</taxon>
        <taxon>Coleoptera</taxon>
        <taxon>Polyphaga</taxon>
        <taxon>Cucujiformia</taxon>
        <taxon>Curculionidae</taxon>
        <taxon>Scolytinae</taxon>
        <taxon>Hypothenemus</taxon>
    </lineage>
</organism>
<proteinExistence type="predicted"/>
<protein>
    <recommendedName>
        <fullName evidence="6">Protein SGT1 homolog</fullName>
    </recommendedName>
</protein>
<dbReference type="SUPFAM" id="SSF49764">
    <property type="entry name" value="HSP20-like chaperones"/>
    <property type="match status" value="1"/>
</dbReference>
<feature type="region of interest" description="Disordered" evidence="1">
    <location>
        <begin position="113"/>
        <end position="136"/>
    </location>
</feature>
<dbReference type="Pfam" id="PF05002">
    <property type="entry name" value="SGS"/>
    <property type="match status" value="1"/>
</dbReference>
<evidence type="ECO:0000259" key="3">
    <source>
        <dbReference type="PROSITE" id="PS51203"/>
    </source>
</evidence>
<keyword evidence="5" id="KW-1185">Reference proteome</keyword>
<feature type="domain" description="SGS" evidence="2">
    <location>
        <begin position="125"/>
        <end position="215"/>
    </location>
</feature>
<evidence type="ECO:0000313" key="5">
    <source>
        <dbReference type="Proteomes" id="UP001566132"/>
    </source>
</evidence>
<dbReference type="PROSITE" id="PS51203">
    <property type="entry name" value="CS"/>
    <property type="match status" value="1"/>
</dbReference>
<dbReference type="EMBL" id="JBDJPC010000005">
    <property type="protein sequence ID" value="KAL1502135.1"/>
    <property type="molecule type" value="Genomic_DNA"/>
</dbReference>
<dbReference type="Gene3D" id="2.60.40.790">
    <property type="match status" value="1"/>
</dbReference>
<dbReference type="FunFam" id="2.60.40.790:FF:000012">
    <property type="entry name" value="SGT1 homolog, MIS12 kinetochore complex assembly cochaperone"/>
    <property type="match status" value="1"/>
</dbReference>
<sequence>MTDHNTAETKATLEVKHDWYQSDSMVVITVLVKNVPEDQAKITFSEERVHLVINLTEFQEYSKAFQLAHKIVPEYSGFKITPSKIEIKLKKSEGIRWEKLEGECTNNNIKTIPQETHLGGDRPPSYPTSKKGKDWNKVEKEIKKQEEEEKPEGDAALQKLFQDLYGRSSDEVRKAMNKSFMESGGTVLSTNWNEVSKKKVEVKPPDGVEFKKWDS</sequence>
<dbReference type="InterPro" id="IPR007699">
    <property type="entry name" value="SGS_dom"/>
</dbReference>
<dbReference type="InterPro" id="IPR044563">
    <property type="entry name" value="Sgt1-like"/>
</dbReference>
<dbReference type="InterPro" id="IPR008978">
    <property type="entry name" value="HSP20-like_chaperone"/>
</dbReference>
<evidence type="ECO:0008006" key="6">
    <source>
        <dbReference type="Google" id="ProtNLM"/>
    </source>
</evidence>
<reference evidence="4 5" key="1">
    <citation type="submission" date="2024-05" db="EMBL/GenBank/DDBJ databases">
        <title>Genetic variation in Jamaican populations of the coffee berry borer (Hypothenemus hampei).</title>
        <authorList>
            <person name="Errbii M."/>
            <person name="Myrie A."/>
        </authorList>
    </citation>
    <scope>NUCLEOTIDE SEQUENCE [LARGE SCALE GENOMIC DNA]</scope>
    <source>
        <strain evidence="4">JA-Hopewell-2020-01-JO</strain>
        <tissue evidence="4">Whole body</tissue>
    </source>
</reference>
<accession>A0ABD1ETS4</accession>
<dbReference type="Pfam" id="PF04969">
    <property type="entry name" value="CS"/>
    <property type="match status" value="1"/>
</dbReference>
<dbReference type="Proteomes" id="UP001566132">
    <property type="component" value="Unassembled WGS sequence"/>
</dbReference>
<dbReference type="InterPro" id="IPR007052">
    <property type="entry name" value="CS_dom"/>
</dbReference>
<feature type="domain" description="CS" evidence="3">
    <location>
        <begin position="12"/>
        <end position="101"/>
    </location>
</feature>
<evidence type="ECO:0000256" key="1">
    <source>
        <dbReference type="SAM" id="MobiDB-lite"/>
    </source>
</evidence>